<dbReference type="EMBL" id="CAXHTB010000001">
    <property type="protein sequence ID" value="CAL0300688.1"/>
    <property type="molecule type" value="Genomic_DNA"/>
</dbReference>
<proteinExistence type="predicted"/>
<dbReference type="Proteomes" id="UP001497480">
    <property type="component" value="Unassembled WGS sequence"/>
</dbReference>
<sequence>MQQATPEDAVAGALSGDSGRSLTRRQELMAAAAEKRMDAVPLFHRRLLLRRWLILHAQSAVGKSCDLDNHHLWRI</sequence>
<gene>
    <name evidence="2" type="ORF">LLUT_LOCUS1748</name>
</gene>
<evidence type="ECO:0000313" key="2">
    <source>
        <dbReference type="EMBL" id="CAL0300688.1"/>
    </source>
</evidence>
<evidence type="ECO:0000256" key="1">
    <source>
        <dbReference type="SAM" id="MobiDB-lite"/>
    </source>
</evidence>
<evidence type="ECO:0000313" key="3">
    <source>
        <dbReference type="Proteomes" id="UP001497480"/>
    </source>
</evidence>
<organism evidence="2 3">
    <name type="scientific">Lupinus luteus</name>
    <name type="common">European yellow lupine</name>
    <dbReference type="NCBI Taxonomy" id="3873"/>
    <lineage>
        <taxon>Eukaryota</taxon>
        <taxon>Viridiplantae</taxon>
        <taxon>Streptophyta</taxon>
        <taxon>Embryophyta</taxon>
        <taxon>Tracheophyta</taxon>
        <taxon>Spermatophyta</taxon>
        <taxon>Magnoliopsida</taxon>
        <taxon>eudicotyledons</taxon>
        <taxon>Gunneridae</taxon>
        <taxon>Pentapetalae</taxon>
        <taxon>rosids</taxon>
        <taxon>fabids</taxon>
        <taxon>Fabales</taxon>
        <taxon>Fabaceae</taxon>
        <taxon>Papilionoideae</taxon>
        <taxon>50 kb inversion clade</taxon>
        <taxon>genistoids sensu lato</taxon>
        <taxon>core genistoids</taxon>
        <taxon>Genisteae</taxon>
        <taxon>Lupinus</taxon>
    </lineage>
</organism>
<feature type="region of interest" description="Disordered" evidence="1">
    <location>
        <begin position="1"/>
        <end position="22"/>
    </location>
</feature>
<protein>
    <submittedName>
        <fullName evidence="2">Uncharacterized protein</fullName>
    </submittedName>
</protein>
<comment type="caution">
    <text evidence="2">The sequence shown here is derived from an EMBL/GenBank/DDBJ whole genome shotgun (WGS) entry which is preliminary data.</text>
</comment>
<dbReference type="AlphaFoldDB" id="A0AAV1VUM6"/>
<keyword evidence="3" id="KW-1185">Reference proteome</keyword>
<name>A0AAV1VUM6_LUPLU</name>
<reference evidence="2 3" key="1">
    <citation type="submission" date="2024-03" db="EMBL/GenBank/DDBJ databases">
        <authorList>
            <person name="Martinez-Hernandez J."/>
        </authorList>
    </citation>
    <scope>NUCLEOTIDE SEQUENCE [LARGE SCALE GENOMIC DNA]</scope>
</reference>
<accession>A0AAV1VUM6</accession>